<dbReference type="AlphaFoldDB" id="A0A8D8Z811"/>
<feature type="compositionally biased region" description="Basic and acidic residues" evidence="1">
    <location>
        <begin position="73"/>
        <end position="97"/>
    </location>
</feature>
<evidence type="ECO:0000313" key="2">
    <source>
        <dbReference type="EMBL" id="CAG6742134.1"/>
    </source>
</evidence>
<evidence type="ECO:0000256" key="1">
    <source>
        <dbReference type="SAM" id="MobiDB-lite"/>
    </source>
</evidence>
<feature type="region of interest" description="Disordered" evidence="1">
    <location>
        <begin position="1"/>
        <end position="111"/>
    </location>
</feature>
<sequence>MREIWKGRGGLRERGGDEEIEREGRGRERREKREGGKREEGKREKRGKFRQRREMEGMEEVGSKSRKIKIGKKGTDSNREEHDDVKKEEENRIVQDGRRRRKTDKGMEGTNGRGTFRKFLIFSFRLKASPGDCLYILKVIRTR</sequence>
<protein>
    <submittedName>
        <fullName evidence="2">Uncharacterized protein</fullName>
    </submittedName>
</protein>
<accession>A0A8D8Z811</accession>
<proteinExistence type="predicted"/>
<organism evidence="2">
    <name type="scientific">Cacopsylla melanoneura</name>
    <dbReference type="NCBI Taxonomy" id="428564"/>
    <lineage>
        <taxon>Eukaryota</taxon>
        <taxon>Metazoa</taxon>
        <taxon>Ecdysozoa</taxon>
        <taxon>Arthropoda</taxon>
        <taxon>Hexapoda</taxon>
        <taxon>Insecta</taxon>
        <taxon>Pterygota</taxon>
        <taxon>Neoptera</taxon>
        <taxon>Paraneoptera</taxon>
        <taxon>Hemiptera</taxon>
        <taxon>Sternorrhyncha</taxon>
        <taxon>Psylloidea</taxon>
        <taxon>Psyllidae</taxon>
        <taxon>Psyllinae</taxon>
        <taxon>Cacopsylla</taxon>
    </lineage>
</organism>
<dbReference type="EMBL" id="HBUF01432693">
    <property type="protein sequence ID" value="CAG6742134.1"/>
    <property type="molecule type" value="Transcribed_RNA"/>
</dbReference>
<feature type="compositionally biased region" description="Basic and acidic residues" evidence="1">
    <location>
        <begin position="1"/>
        <end position="43"/>
    </location>
</feature>
<name>A0A8D8Z811_9HEMI</name>
<reference evidence="2" key="1">
    <citation type="submission" date="2021-05" db="EMBL/GenBank/DDBJ databases">
        <authorList>
            <person name="Alioto T."/>
            <person name="Alioto T."/>
            <person name="Gomez Garrido J."/>
        </authorList>
    </citation>
    <scope>NUCLEOTIDE SEQUENCE</scope>
</reference>